<keyword evidence="3" id="KW-1185">Reference proteome</keyword>
<name>A0A812UW69_SYMPI</name>
<dbReference type="GO" id="GO:0003341">
    <property type="term" value="P:cilium movement"/>
    <property type="evidence" value="ECO:0007669"/>
    <property type="project" value="InterPro"/>
</dbReference>
<organism evidence="2 3">
    <name type="scientific">Symbiodinium pilosum</name>
    <name type="common">Dinoflagellate</name>
    <dbReference type="NCBI Taxonomy" id="2952"/>
    <lineage>
        <taxon>Eukaryota</taxon>
        <taxon>Sar</taxon>
        <taxon>Alveolata</taxon>
        <taxon>Dinophyceae</taxon>
        <taxon>Suessiales</taxon>
        <taxon>Symbiodiniaceae</taxon>
        <taxon>Symbiodinium</taxon>
    </lineage>
</organism>
<evidence type="ECO:0000313" key="3">
    <source>
        <dbReference type="Proteomes" id="UP000649617"/>
    </source>
</evidence>
<dbReference type="EMBL" id="CAJNIZ010038857">
    <property type="protein sequence ID" value="CAE7583520.1"/>
    <property type="molecule type" value="Genomic_DNA"/>
</dbReference>
<accession>A0A812UW69</accession>
<gene>
    <name evidence="2" type="primary">CFAP221</name>
    <name evidence="2" type="ORF">SPIL2461_LOCUS15613</name>
</gene>
<evidence type="ECO:0000313" key="2">
    <source>
        <dbReference type="EMBL" id="CAE7583520.1"/>
    </source>
</evidence>
<proteinExistence type="predicted"/>
<dbReference type="Proteomes" id="UP000649617">
    <property type="component" value="Unassembled WGS sequence"/>
</dbReference>
<evidence type="ECO:0000256" key="1">
    <source>
        <dbReference type="SAM" id="MobiDB-lite"/>
    </source>
</evidence>
<dbReference type="PANTHER" id="PTHR46500:SF1">
    <property type="entry name" value="CILIA- AND FLAGELLA-ASSOCIATED PROTEIN 221"/>
    <property type="match status" value="1"/>
</dbReference>
<dbReference type="OrthoDB" id="5538672at2759"/>
<feature type="region of interest" description="Disordered" evidence="1">
    <location>
        <begin position="285"/>
        <end position="307"/>
    </location>
</feature>
<dbReference type="GO" id="GO:0044458">
    <property type="term" value="P:motile cilium assembly"/>
    <property type="evidence" value="ECO:0007669"/>
    <property type="project" value="TreeGrafter"/>
</dbReference>
<protein>
    <submittedName>
        <fullName evidence="2">CFAP221 protein</fullName>
    </submittedName>
</protein>
<dbReference type="Gene3D" id="2.60.40.10">
    <property type="entry name" value="Immunoglobulins"/>
    <property type="match status" value="1"/>
</dbReference>
<sequence>MSEDIAVSFEPHEWRYYYDTIKIFCGELSENLIVPIHAYPSANDIVLPRIIDFGAIAIGTSRSKVIPLSCKIPIHFEFEIDVVESHSDFCISPLAGVIPADGSTEVVITYTPTRHRTARAELQFQIAQFDFQPMMVTILGSCSPEAAKLEVLRSEMLELEAVEATQRQEAFADTIQKLQGKRKKPMQVVLPTFKKEELERTISGVKVPTTRTDQQATNYILNQTAGKLPLKDLVAFIREQRQAADQRRRLVSDNFKNQPEEEVAEDKQATELRFELQYREVDKRDKDKELKSTRATGEEPPAANDVSEVCAARKARHEKLLQYRMKEDLKRVESVLAHTKIAIPSSFKPASKPEWDECANDTFSVRLQVIERFVRAGSKVLMRLRAEKRMRLLQEAMSDAGVFDRPGCKAWVEAENKAAASGTLIKAEKMPNKSAKGTDEKTEGTLPTVHIPEDFVLPFQTPTRTSGFSAEERQPVEVNHLDNFEEFLPVELNSRLDFKVMDYQQHQVPPASAYMQPNTDRERLSAALEESLVLGQRGDELDGAEVPVSMPDSCLLPPVHDALSILIPSTECRTFVAYPDSAECDPEHGLAEKPPLLMPLDAAPLLPSGIMSLETLWLESYRAPREIQDPFQHGDPFCASYAEAGGVLGPSLGADLGGQRLSYKPVGGFEKDLPSDTDDDEQPELQVPPPGKDLQSKAVGSLDGEIVGEMWHQADTSEDLLRKLCTENSRAVRDRMNGLNHDVTSRKLYLG</sequence>
<comment type="caution">
    <text evidence="2">The sequence shown here is derived from an EMBL/GenBank/DDBJ whole genome shotgun (WGS) entry which is preliminary data.</text>
</comment>
<dbReference type="GO" id="GO:0097729">
    <property type="term" value="C:9+2 motile cilium"/>
    <property type="evidence" value="ECO:0007669"/>
    <property type="project" value="TreeGrafter"/>
</dbReference>
<dbReference type="PANTHER" id="PTHR46500">
    <property type="entry name" value="CILIA- AND FLAGELLA-ASSOCIATED PROTEIN 221"/>
    <property type="match status" value="1"/>
</dbReference>
<dbReference type="InterPro" id="IPR013783">
    <property type="entry name" value="Ig-like_fold"/>
</dbReference>
<dbReference type="AlphaFoldDB" id="A0A812UW69"/>
<feature type="region of interest" description="Disordered" evidence="1">
    <location>
        <begin position="665"/>
        <end position="697"/>
    </location>
</feature>
<reference evidence="2" key="1">
    <citation type="submission" date="2021-02" db="EMBL/GenBank/DDBJ databases">
        <authorList>
            <person name="Dougan E. K."/>
            <person name="Rhodes N."/>
            <person name="Thang M."/>
            <person name="Chan C."/>
        </authorList>
    </citation>
    <scope>NUCLEOTIDE SEQUENCE</scope>
</reference>
<dbReference type="InterPro" id="IPR029676">
    <property type="entry name" value="CFAP221"/>
</dbReference>